<dbReference type="Proteomes" id="UP000549517">
    <property type="component" value="Unassembled WGS sequence"/>
</dbReference>
<dbReference type="PANTHER" id="PTHR30419">
    <property type="entry name" value="HTH-TYPE TRANSCRIPTIONAL REGULATOR YBHD"/>
    <property type="match status" value="1"/>
</dbReference>
<feature type="domain" description="HTH lysR-type" evidence="5">
    <location>
        <begin position="10"/>
        <end position="64"/>
    </location>
</feature>
<dbReference type="GO" id="GO:0005829">
    <property type="term" value="C:cytosol"/>
    <property type="evidence" value="ECO:0007669"/>
    <property type="project" value="TreeGrafter"/>
</dbReference>
<dbReference type="InterPro" id="IPR050950">
    <property type="entry name" value="HTH-type_LysR_regulators"/>
</dbReference>
<evidence type="ECO:0000256" key="1">
    <source>
        <dbReference type="ARBA" id="ARBA00009437"/>
    </source>
</evidence>
<keyword evidence="3" id="KW-0238">DNA-binding</keyword>
<dbReference type="GO" id="GO:0003677">
    <property type="term" value="F:DNA binding"/>
    <property type="evidence" value="ECO:0007669"/>
    <property type="project" value="UniProtKB-KW"/>
</dbReference>
<evidence type="ECO:0000313" key="6">
    <source>
        <dbReference type="EMBL" id="NNG80248.1"/>
    </source>
</evidence>
<dbReference type="SUPFAM" id="SSF53850">
    <property type="entry name" value="Periplasmic binding protein-like II"/>
    <property type="match status" value="1"/>
</dbReference>
<evidence type="ECO:0000313" key="7">
    <source>
        <dbReference type="Proteomes" id="UP000549517"/>
    </source>
</evidence>
<evidence type="ECO:0000256" key="4">
    <source>
        <dbReference type="ARBA" id="ARBA00023163"/>
    </source>
</evidence>
<evidence type="ECO:0000259" key="5">
    <source>
        <dbReference type="PROSITE" id="PS50931"/>
    </source>
</evidence>
<accession>A0A849ASU9</accession>
<dbReference type="Pfam" id="PF03466">
    <property type="entry name" value="LysR_substrate"/>
    <property type="match status" value="1"/>
</dbReference>
<dbReference type="InterPro" id="IPR036390">
    <property type="entry name" value="WH_DNA-bd_sf"/>
</dbReference>
<dbReference type="InterPro" id="IPR000847">
    <property type="entry name" value="LysR_HTH_N"/>
</dbReference>
<dbReference type="GO" id="GO:0003700">
    <property type="term" value="F:DNA-binding transcription factor activity"/>
    <property type="evidence" value="ECO:0007669"/>
    <property type="project" value="InterPro"/>
</dbReference>
<dbReference type="Gene3D" id="1.10.10.10">
    <property type="entry name" value="Winged helix-like DNA-binding domain superfamily/Winged helix DNA-binding domain"/>
    <property type="match status" value="1"/>
</dbReference>
<sequence>MTDLSITDDRALTYFAEVVSAGSIRAAARRLFIGPPALSRTISSLEQRVGEELLHRHATGVRPTPAGEALLRYVRAREDLDAILADELSAARNELSGKVRIAVGEGFLAGLIEEVLPSVFAEHPAVSVEVLNAGTSDIRQAVIDADVDYGIGAHVVPDAALSVIAESTDSLAVAVSPHHPLAEVSMVTCTMLAEHAGAFLLPGFGLRALTDDLQRDEGTAFRVRMETGSVNALVAFAASGAGYALLPGFVTRPYANLVSRPISAANVSQVTASLLAQAGRPVSLAASELEARLSRYVQDLNDN</sequence>
<reference evidence="6 7" key="1">
    <citation type="submission" date="2020-05" db="EMBL/GenBank/DDBJ databases">
        <title>MicrobeNet Type strains.</title>
        <authorList>
            <person name="Nicholson A.C."/>
        </authorList>
    </citation>
    <scope>NUCLEOTIDE SEQUENCE [LARGE SCALE GENOMIC DNA]</scope>
    <source>
        <strain evidence="6 7">CCUG 46604</strain>
    </source>
</reference>
<name>A0A849ASU9_9MICO</name>
<dbReference type="Gene3D" id="3.40.190.290">
    <property type="match status" value="1"/>
</dbReference>
<organism evidence="6 7">
    <name type="scientific">Brevibacterium luteolum</name>
    <dbReference type="NCBI Taxonomy" id="199591"/>
    <lineage>
        <taxon>Bacteria</taxon>
        <taxon>Bacillati</taxon>
        <taxon>Actinomycetota</taxon>
        <taxon>Actinomycetes</taxon>
        <taxon>Micrococcales</taxon>
        <taxon>Brevibacteriaceae</taxon>
        <taxon>Brevibacterium</taxon>
    </lineage>
</organism>
<dbReference type="InterPro" id="IPR005119">
    <property type="entry name" value="LysR_subst-bd"/>
</dbReference>
<gene>
    <name evidence="6" type="ORF">HLA91_12840</name>
</gene>
<dbReference type="PROSITE" id="PS50931">
    <property type="entry name" value="HTH_LYSR"/>
    <property type="match status" value="1"/>
</dbReference>
<dbReference type="RefSeq" id="WP_170275013.1">
    <property type="nucleotide sequence ID" value="NZ_BAAAKH010000008.1"/>
</dbReference>
<comment type="similarity">
    <text evidence="1">Belongs to the LysR transcriptional regulatory family.</text>
</comment>
<dbReference type="EMBL" id="JABEMC010000012">
    <property type="protein sequence ID" value="NNG80248.1"/>
    <property type="molecule type" value="Genomic_DNA"/>
</dbReference>
<proteinExistence type="inferred from homology"/>
<keyword evidence="2" id="KW-0805">Transcription regulation</keyword>
<evidence type="ECO:0000256" key="2">
    <source>
        <dbReference type="ARBA" id="ARBA00023015"/>
    </source>
</evidence>
<dbReference type="InterPro" id="IPR036388">
    <property type="entry name" value="WH-like_DNA-bd_sf"/>
</dbReference>
<dbReference type="PANTHER" id="PTHR30419:SF8">
    <property type="entry name" value="NITROGEN ASSIMILATION TRANSCRIPTIONAL ACTIVATOR-RELATED"/>
    <property type="match status" value="1"/>
</dbReference>
<dbReference type="CDD" id="cd05466">
    <property type="entry name" value="PBP2_LTTR_substrate"/>
    <property type="match status" value="1"/>
</dbReference>
<evidence type="ECO:0000256" key="3">
    <source>
        <dbReference type="ARBA" id="ARBA00023125"/>
    </source>
</evidence>
<comment type="caution">
    <text evidence="6">The sequence shown here is derived from an EMBL/GenBank/DDBJ whole genome shotgun (WGS) entry which is preliminary data.</text>
</comment>
<protein>
    <submittedName>
        <fullName evidence="6">LysR family transcriptional regulator</fullName>
    </submittedName>
</protein>
<dbReference type="Pfam" id="PF00126">
    <property type="entry name" value="HTH_1"/>
    <property type="match status" value="1"/>
</dbReference>
<keyword evidence="4" id="KW-0804">Transcription</keyword>
<dbReference type="AlphaFoldDB" id="A0A849ASU9"/>
<dbReference type="SUPFAM" id="SSF46785">
    <property type="entry name" value="Winged helix' DNA-binding domain"/>
    <property type="match status" value="1"/>
</dbReference>